<proteinExistence type="predicted"/>
<dbReference type="EMBL" id="BAAABY010000051">
    <property type="protein sequence ID" value="GAA0492554.1"/>
    <property type="molecule type" value="Genomic_DNA"/>
</dbReference>
<sequence>MIGVWLTKTNGDALKAHQVQAYMDIAARRGYESVDDAVNRFHTSVVVHLDSPTSRRTPAKESTTTA</sequence>
<protein>
    <submittedName>
        <fullName evidence="1">Uncharacterized protein</fullName>
    </submittedName>
</protein>
<gene>
    <name evidence="1" type="ORF">GCM10010361_67230</name>
</gene>
<comment type="caution">
    <text evidence="1">The sequence shown here is derived from an EMBL/GenBank/DDBJ whole genome shotgun (WGS) entry which is preliminary data.</text>
</comment>
<organism evidence="1 2">
    <name type="scientific">Streptomyces olivaceiscleroticus</name>
    <dbReference type="NCBI Taxonomy" id="68245"/>
    <lineage>
        <taxon>Bacteria</taxon>
        <taxon>Bacillati</taxon>
        <taxon>Actinomycetota</taxon>
        <taxon>Actinomycetes</taxon>
        <taxon>Kitasatosporales</taxon>
        <taxon>Streptomycetaceae</taxon>
        <taxon>Streptomyces</taxon>
    </lineage>
</organism>
<dbReference type="Proteomes" id="UP001500909">
    <property type="component" value="Unassembled WGS sequence"/>
</dbReference>
<keyword evidence="2" id="KW-1185">Reference proteome</keyword>
<reference evidence="2" key="1">
    <citation type="journal article" date="2019" name="Int. J. Syst. Evol. Microbiol.">
        <title>The Global Catalogue of Microorganisms (GCM) 10K type strain sequencing project: providing services to taxonomists for standard genome sequencing and annotation.</title>
        <authorList>
            <consortium name="The Broad Institute Genomics Platform"/>
            <consortium name="The Broad Institute Genome Sequencing Center for Infectious Disease"/>
            <person name="Wu L."/>
            <person name="Ma J."/>
        </authorList>
    </citation>
    <scope>NUCLEOTIDE SEQUENCE [LARGE SCALE GENOMIC DNA]</scope>
    <source>
        <strain evidence="2">JCM 4805</strain>
    </source>
</reference>
<name>A0ABP3L5T0_9ACTN</name>
<evidence type="ECO:0000313" key="1">
    <source>
        <dbReference type="EMBL" id="GAA0492554.1"/>
    </source>
</evidence>
<evidence type="ECO:0000313" key="2">
    <source>
        <dbReference type="Proteomes" id="UP001500909"/>
    </source>
</evidence>
<accession>A0ABP3L5T0</accession>